<dbReference type="Proteomes" id="UP000278733">
    <property type="component" value="Chromosome"/>
</dbReference>
<evidence type="ECO:0000256" key="3">
    <source>
        <dbReference type="ARBA" id="ARBA00022980"/>
    </source>
</evidence>
<dbReference type="AlphaFoldDB" id="A0A3S4XSB8"/>
<keyword evidence="4 6" id="KW-0687">Ribonucleoprotein</keyword>
<reference evidence="7 8" key="1">
    <citation type="submission" date="2018-12" db="EMBL/GenBank/DDBJ databases">
        <authorList>
            <consortium name="Pathogen Informatics"/>
        </authorList>
    </citation>
    <scope>NUCLEOTIDE SEQUENCE [LARGE SCALE GENOMIC DNA]</scope>
    <source>
        <strain evidence="7 8">NCTC8284</strain>
    </source>
</reference>
<evidence type="ECO:0000256" key="4">
    <source>
        <dbReference type="ARBA" id="ARBA00023274"/>
    </source>
</evidence>
<keyword evidence="1 6" id="KW-0699">rRNA-binding</keyword>
<dbReference type="InterPro" id="IPR036164">
    <property type="entry name" value="bL21-like_sf"/>
</dbReference>
<dbReference type="GO" id="GO:0006412">
    <property type="term" value="P:translation"/>
    <property type="evidence" value="ECO:0007669"/>
    <property type="project" value="InterPro"/>
</dbReference>
<keyword evidence="3 6" id="KW-0689">Ribosomal protein</keyword>
<dbReference type="InterPro" id="IPR028909">
    <property type="entry name" value="bL21-like"/>
</dbReference>
<evidence type="ECO:0000256" key="2">
    <source>
        <dbReference type="ARBA" id="ARBA00022884"/>
    </source>
</evidence>
<proteinExistence type="inferred from homology"/>
<evidence type="ECO:0000256" key="1">
    <source>
        <dbReference type="ARBA" id="ARBA00022730"/>
    </source>
</evidence>
<dbReference type="Pfam" id="PF00829">
    <property type="entry name" value="Ribosomal_L21p"/>
    <property type="match status" value="1"/>
</dbReference>
<dbReference type="GO" id="GO:0005737">
    <property type="term" value="C:cytoplasm"/>
    <property type="evidence" value="ECO:0007669"/>
    <property type="project" value="UniProtKB-ARBA"/>
</dbReference>
<evidence type="ECO:0000313" key="8">
    <source>
        <dbReference type="Proteomes" id="UP000278733"/>
    </source>
</evidence>
<organism evidence="7 8">
    <name type="scientific">Rodentibacter pneumotropicus</name>
    <dbReference type="NCBI Taxonomy" id="758"/>
    <lineage>
        <taxon>Bacteria</taxon>
        <taxon>Pseudomonadati</taxon>
        <taxon>Pseudomonadota</taxon>
        <taxon>Gammaproteobacteria</taxon>
        <taxon>Pasteurellales</taxon>
        <taxon>Pasteurellaceae</taxon>
        <taxon>Rodentibacter</taxon>
    </lineage>
</organism>
<dbReference type="SUPFAM" id="SSF141091">
    <property type="entry name" value="L21p-like"/>
    <property type="match status" value="1"/>
</dbReference>
<protein>
    <recommendedName>
        <fullName evidence="5 6">50S ribosomal protein L21</fullName>
    </recommendedName>
</protein>
<dbReference type="GO" id="GO:0005840">
    <property type="term" value="C:ribosome"/>
    <property type="evidence" value="ECO:0007669"/>
    <property type="project" value="UniProtKB-KW"/>
</dbReference>
<comment type="similarity">
    <text evidence="6">Belongs to the bacterial ribosomal protein bL21 family.</text>
</comment>
<sequence>MAEVVTQGRGEKVKIVKFRRRKHSRKQQGHRQWFTEVKITGIQA</sequence>
<dbReference type="GO" id="GO:0003735">
    <property type="term" value="F:structural constituent of ribosome"/>
    <property type="evidence" value="ECO:0007669"/>
    <property type="project" value="InterPro"/>
</dbReference>
<dbReference type="EMBL" id="LR134405">
    <property type="protein sequence ID" value="VEH65764.1"/>
    <property type="molecule type" value="Genomic_DNA"/>
</dbReference>
<accession>A0A3S4XSB8</accession>
<dbReference type="InterPro" id="IPR018258">
    <property type="entry name" value="Ribosomal_bL21_CS"/>
</dbReference>
<dbReference type="InterPro" id="IPR001787">
    <property type="entry name" value="Ribosomal_bL21"/>
</dbReference>
<evidence type="ECO:0000313" key="7">
    <source>
        <dbReference type="EMBL" id="VEH65764.1"/>
    </source>
</evidence>
<evidence type="ECO:0000256" key="6">
    <source>
        <dbReference type="RuleBase" id="RU000562"/>
    </source>
</evidence>
<dbReference type="PROSITE" id="PS01169">
    <property type="entry name" value="RIBOSOMAL_L21"/>
    <property type="match status" value="1"/>
</dbReference>
<dbReference type="NCBIfam" id="TIGR00061">
    <property type="entry name" value="L21"/>
    <property type="match status" value="1"/>
</dbReference>
<name>A0A3S4XSB8_9PAST</name>
<dbReference type="KEGG" id="rpne:NCTC8284_00916"/>
<keyword evidence="2 6" id="KW-0694">RNA-binding</keyword>
<dbReference type="GO" id="GO:1990904">
    <property type="term" value="C:ribonucleoprotein complex"/>
    <property type="evidence" value="ECO:0007669"/>
    <property type="project" value="UniProtKB-KW"/>
</dbReference>
<evidence type="ECO:0000256" key="5">
    <source>
        <dbReference type="ARBA" id="ARBA00035483"/>
    </source>
</evidence>
<gene>
    <name evidence="7" type="primary">rplU_2</name>
    <name evidence="7" type="ORF">NCTC8284_00916</name>
</gene>
<comment type="function">
    <text evidence="6">This protein binds to 23S rRNA in the presence of protein L20.</text>
</comment>
<dbReference type="GO" id="GO:0019843">
    <property type="term" value="F:rRNA binding"/>
    <property type="evidence" value="ECO:0007669"/>
    <property type="project" value="UniProtKB-KW"/>
</dbReference>